<accession>W2TCJ5</accession>
<dbReference type="KEGG" id="nai:NECAME_09911"/>
<dbReference type="EMBL" id="KI659564">
    <property type="protein sequence ID" value="ETN79309.1"/>
    <property type="molecule type" value="Genomic_DNA"/>
</dbReference>
<dbReference type="AlphaFoldDB" id="W2TCJ5"/>
<protein>
    <submittedName>
        <fullName evidence="1">Uncharacterized protein</fullName>
    </submittedName>
</protein>
<dbReference type="InterPro" id="IPR011009">
    <property type="entry name" value="Kinase-like_dom_sf"/>
</dbReference>
<organism evidence="1 2">
    <name type="scientific">Necator americanus</name>
    <name type="common">Human hookworm</name>
    <dbReference type="NCBI Taxonomy" id="51031"/>
    <lineage>
        <taxon>Eukaryota</taxon>
        <taxon>Metazoa</taxon>
        <taxon>Ecdysozoa</taxon>
        <taxon>Nematoda</taxon>
        <taxon>Chromadorea</taxon>
        <taxon>Rhabditida</taxon>
        <taxon>Rhabditina</taxon>
        <taxon>Rhabditomorpha</taxon>
        <taxon>Strongyloidea</taxon>
        <taxon>Ancylostomatidae</taxon>
        <taxon>Bunostominae</taxon>
        <taxon>Necator</taxon>
    </lineage>
</organism>
<sequence length="108" mass="12507">MSMKSHTQAQGFQGLLNFANRLSDNIKDIETLIVPLEEEITFCHNDLLANNIIFDDSSGVDNPDYTKCPNQEEMRIFLRFYLQARHGYVDEIRLENLLRRVSLFQAVG</sequence>
<keyword evidence="2" id="KW-1185">Reference proteome</keyword>
<proteinExistence type="predicted"/>
<evidence type="ECO:0000313" key="1">
    <source>
        <dbReference type="EMBL" id="ETN79309.1"/>
    </source>
</evidence>
<reference evidence="2" key="1">
    <citation type="journal article" date="2014" name="Nat. Genet.">
        <title>Genome of the human hookworm Necator americanus.</title>
        <authorList>
            <person name="Tang Y.T."/>
            <person name="Gao X."/>
            <person name="Rosa B.A."/>
            <person name="Abubucker S."/>
            <person name="Hallsworth-Pepin K."/>
            <person name="Martin J."/>
            <person name="Tyagi R."/>
            <person name="Heizer E."/>
            <person name="Zhang X."/>
            <person name="Bhonagiri-Palsikar V."/>
            <person name="Minx P."/>
            <person name="Warren W.C."/>
            <person name="Wang Q."/>
            <person name="Zhan B."/>
            <person name="Hotez P.J."/>
            <person name="Sternberg P.W."/>
            <person name="Dougall A."/>
            <person name="Gaze S.T."/>
            <person name="Mulvenna J."/>
            <person name="Sotillo J."/>
            <person name="Ranganathan S."/>
            <person name="Rabelo E.M."/>
            <person name="Wilson R.K."/>
            <person name="Felgner P.L."/>
            <person name="Bethony J."/>
            <person name="Hawdon J.M."/>
            <person name="Gasser R.B."/>
            <person name="Loukas A."/>
            <person name="Mitreva M."/>
        </authorList>
    </citation>
    <scope>NUCLEOTIDE SEQUENCE [LARGE SCALE GENOMIC DNA]</scope>
</reference>
<dbReference type="Proteomes" id="UP000053676">
    <property type="component" value="Unassembled WGS sequence"/>
</dbReference>
<dbReference type="Gene3D" id="3.90.1200.10">
    <property type="match status" value="1"/>
</dbReference>
<name>W2TCJ5_NECAM</name>
<dbReference type="OrthoDB" id="10267235at2759"/>
<dbReference type="STRING" id="51031.W2TCJ5"/>
<evidence type="ECO:0000313" key="2">
    <source>
        <dbReference type="Proteomes" id="UP000053676"/>
    </source>
</evidence>
<gene>
    <name evidence="1" type="ORF">NECAME_09911</name>
</gene>
<dbReference type="SUPFAM" id="SSF56112">
    <property type="entry name" value="Protein kinase-like (PK-like)"/>
    <property type="match status" value="1"/>
</dbReference>